<sequence length="136" mass="13660">MAIVWKNGDVISADKLNNMQLIYSTTDVKTNDATDLPDGAVTLDLNGDLYQAASGKQTLLGSFKGPQGDKGDKGDTGDAGAAGPAGPKGDTGAAGQDGLSVKSGTINEDKNGAVTGATLKMSDDSTINLTLNKATA</sequence>
<evidence type="ECO:0000313" key="3">
    <source>
        <dbReference type="Proteomes" id="UP000051581"/>
    </source>
</evidence>
<evidence type="ECO:0008006" key="4">
    <source>
        <dbReference type="Google" id="ProtNLM"/>
    </source>
</evidence>
<evidence type="ECO:0000313" key="2">
    <source>
        <dbReference type="EMBL" id="KRK87559.1"/>
    </source>
</evidence>
<comment type="caution">
    <text evidence="2">The sequence shown here is derived from an EMBL/GenBank/DDBJ whole genome shotgun (WGS) entry which is preliminary data.</text>
</comment>
<feature type="compositionally biased region" description="Low complexity" evidence="1">
    <location>
        <begin position="78"/>
        <end position="94"/>
    </location>
</feature>
<dbReference type="AlphaFoldDB" id="A0A0R1L7R4"/>
<organism evidence="2 3">
    <name type="scientific">Lentilactobacillus sunkii DSM 19904</name>
    <dbReference type="NCBI Taxonomy" id="1423808"/>
    <lineage>
        <taxon>Bacteria</taxon>
        <taxon>Bacillati</taxon>
        <taxon>Bacillota</taxon>
        <taxon>Bacilli</taxon>
        <taxon>Lactobacillales</taxon>
        <taxon>Lactobacillaceae</taxon>
        <taxon>Lentilactobacillus</taxon>
    </lineage>
</organism>
<dbReference type="OrthoDB" id="2333232at2"/>
<dbReference type="InterPro" id="IPR008160">
    <property type="entry name" value="Collagen"/>
</dbReference>
<protein>
    <recommendedName>
        <fullName evidence="4">Collagen triple helix repeat-containing protein</fullName>
    </recommendedName>
</protein>
<dbReference type="RefSeq" id="WP_057826030.1">
    <property type="nucleotide sequence ID" value="NZ_AZEA01000019.1"/>
</dbReference>
<dbReference type="Pfam" id="PF01391">
    <property type="entry name" value="Collagen"/>
    <property type="match status" value="1"/>
</dbReference>
<feature type="compositionally biased region" description="Basic and acidic residues" evidence="1">
    <location>
        <begin position="67"/>
        <end position="76"/>
    </location>
</feature>
<gene>
    <name evidence="2" type="ORF">FD17_GL000958</name>
</gene>
<name>A0A0R1L7R4_9LACO</name>
<dbReference type="EMBL" id="AZEA01000019">
    <property type="protein sequence ID" value="KRK87559.1"/>
    <property type="molecule type" value="Genomic_DNA"/>
</dbReference>
<keyword evidence="3" id="KW-1185">Reference proteome</keyword>
<dbReference type="Proteomes" id="UP000051581">
    <property type="component" value="Unassembled WGS sequence"/>
</dbReference>
<accession>A0A0R1L7R4</accession>
<feature type="region of interest" description="Disordered" evidence="1">
    <location>
        <begin position="56"/>
        <end position="112"/>
    </location>
</feature>
<evidence type="ECO:0000256" key="1">
    <source>
        <dbReference type="SAM" id="MobiDB-lite"/>
    </source>
</evidence>
<dbReference type="PATRIC" id="fig|1423808.3.peg.967"/>
<proteinExistence type="predicted"/>
<reference evidence="2 3" key="1">
    <citation type="journal article" date="2015" name="Genome Announc.">
        <title>Expanding the biotechnology potential of lactobacilli through comparative genomics of 213 strains and associated genera.</title>
        <authorList>
            <person name="Sun Z."/>
            <person name="Harris H.M."/>
            <person name="McCann A."/>
            <person name="Guo C."/>
            <person name="Argimon S."/>
            <person name="Zhang W."/>
            <person name="Yang X."/>
            <person name="Jeffery I.B."/>
            <person name="Cooney J.C."/>
            <person name="Kagawa T.F."/>
            <person name="Liu W."/>
            <person name="Song Y."/>
            <person name="Salvetti E."/>
            <person name="Wrobel A."/>
            <person name="Rasinkangas P."/>
            <person name="Parkhill J."/>
            <person name="Rea M.C."/>
            <person name="O'Sullivan O."/>
            <person name="Ritari J."/>
            <person name="Douillard F.P."/>
            <person name="Paul Ross R."/>
            <person name="Yang R."/>
            <person name="Briner A.E."/>
            <person name="Felis G.E."/>
            <person name="de Vos W.M."/>
            <person name="Barrangou R."/>
            <person name="Klaenhammer T.R."/>
            <person name="Caufield P.W."/>
            <person name="Cui Y."/>
            <person name="Zhang H."/>
            <person name="O'Toole P.W."/>
        </authorList>
    </citation>
    <scope>NUCLEOTIDE SEQUENCE [LARGE SCALE GENOMIC DNA]</scope>
    <source>
        <strain evidence="2 3">DSM 19904</strain>
    </source>
</reference>